<evidence type="ECO:0000256" key="1">
    <source>
        <dbReference type="SAM" id="MobiDB-lite"/>
    </source>
</evidence>
<gene>
    <name evidence="2" type="ORF">HDU87_004218</name>
</gene>
<dbReference type="Proteomes" id="UP001212152">
    <property type="component" value="Unassembled WGS sequence"/>
</dbReference>
<reference evidence="2" key="1">
    <citation type="submission" date="2020-05" db="EMBL/GenBank/DDBJ databases">
        <title>Phylogenomic resolution of chytrid fungi.</title>
        <authorList>
            <person name="Stajich J.E."/>
            <person name="Amses K."/>
            <person name="Simmons R."/>
            <person name="Seto K."/>
            <person name="Myers J."/>
            <person name="Bonds A."/>
            <person name="Quandt C.A."/>
            <person name="Barry K."/>
            <person name="Liu P."/>
            <person name="Grigoriev I."/>
            <person name="Longcore J.E."/>
            <person name="James T.Y."/>
        </authorList>
    </citation>
    <scope>NUCLEOTIDE SEQUENCE</scope>
    <source>
        <strain evidence="2">JEL0379</strain>
    </source>
</reference>
<proteinExistence type="predicted"/>
<feature type="region of interest" description="Disordered" evidence="1">
    <location>
        <begin position="77"/>
        <end position="157"/>
    </location>
</feature>
<dbReference type="AlphaFoldDB" id="A0AAD5TLH1"/>
<protein>
    <submittedName>
        <fullName evidence="2">Uncharacterized protein</fullName>
    </submittedName>
</protein>
<organism evidence="2 3">
    <name type="scientific">Geranomyces variabilis</name>
    <dbReference type="NCBI Taxonomy" id="109894"/>
    <lineage>
        <taxon>Eukaryota</taxon>
        <taxon>Fungi</taxon>
        <taxon>Fungi incertae sedis</taxon>
        <taxon>Chytridiomycota</taxon>
        <taxon>Chytridiomycota incertae sedis</taxon>
        <taxon>Chytridiomycetes</taxon>
        <taxon>Spizellomycetales</taxon>
        <taxon>Powellomycetaceae</taxon>
        <taxon>Geranomyces</taxon>
    </lineage>
</organism>
<name>A0AAD5TLH1_9FUNG</name>
<comment type="caution">
    <text evidence="2">The sequence shown here is derived from an EMBL/GenBank/DDBJ whole genome shotgun (WGS) entry which is preliminary data.</text>
</comment>
<accession>A0AAD5TLH1</accession>
<sequence>MTNDDLIPSLRSMLASLDVAGGAGAGGRGASGGLTASTTDLLDSMDISALLQQMDSAQGALDLLETRTDSLMQKIDSLLDEHAAEEDDDDARRLGEVEEVEEGTAALPPSTAPAPAPSSSSNRKGTSVAFADDTKTSEPAASIPPPLSEAQSEEANR</sequence>
<keyword evidence="3" id="KW-1185">Reference proteome</keyword>
<dbReference type="EMBL" id="JADGJQ010000030">
    <property type="protein sequence ID" value="KAJ3177936.1"/>
    <property type="molecule type" value="Genomic_DNA"/>
</dbReference>
<evidence type="ECO:0000313" key="2">
    <source>
        <dbReference type="EMBL" id="KAJ3177936.1"/>
    </source>
</evidence>
<evidence type="ECO:0000313" key="3">
    <source>
        <dbReference type="Proteomes" id="UP001212152"/>
    </source>
</evidence>